<sequence length="357" mass="38883">MRTRIEFISRIIGAVVLASALAIIGVQLAAMLDLDPLRYGIAFGVGGGVLGAVLGFLFTPYLTVRPIGAVRQSLSAMPLERLVAMMIGIFIGLIAGALFAIPLSQLPSPFKEILPLATALGFCYLGAVLMMHRYRDLREFAGGLRVGRNAEKALPAPEEKVDENVILLDTSVIIDGRILDIGRTGFIRHTLLVPNFVLKELQHIADSADSLRRNRGRRGLDILSMLQNESPVPVRITDMDAPQTRDVDSKLVVLARRLTCPIMTNDYNLNKVAELQGITVLNINDLANAVKASLLPGEELKVTIIQEGKEYGQGVGYLDDGTMVVVEDGQRVMNRTENVVVTKVLQTTAGRMIFAKL</sequence>
<organism evidence="7 8">
    <name type="scientific">Candidatus Promineifilum breve</name>
    <dbReference type="NCBI Taxonomy" id="1806508"/>
    <lineage>
        <taxon>Bacteria</taxon>
        <taxon>Bacillati</taxon>
        <taxon>Chloroflexota</taxon>
        <taxon>Ardenticatenia</taxon>
        <taxon>Candidatus Promineifilales</taxon>
        <taxon>Candidatus Promineifilaceae</taxon>
        <taxon>Candidatus Promineifilum</taxon>
    </lineage>
</organism>
<dbReference type="SUPFAM" id="SSF88723">
    <property type="entry name" value="PIN domain-like"/>
    <property type="match status" value="1"/>
</dbReference>
<feature type="transmembrane region" description="Helical" evidence="5">
    <location>
        <begin position="82"/>
        <end position="101"/>
    </location>
</feature>
<reference evidence="7" key="1">
    <citation type="submission" date="2016-01" db="EMBL/GenBank/DDBJ databases">
        <authorList>
            <person name="Mcilroy J.S."/>
            <person name="Karst M S."/>
            <person name="Albertsen M."/>
        </authorList>
    </citation>
    <scope>NUCLEOTIDE SEQUENCE</scope>
    <source>
        <strain evidence="7">Cfx-K</strain>
    </source>
</reference>
<evidence type="ECO:0000256" key="1">
    <source>
        <dbReference type="ARBA" id="ARBA00001946"/>
    </source>
</evidence>
<dbReference type="EC" id="3.1.-.-" evidence="7"/>
<comment type="cofactor">
    <cofactor evidence="1">
        <name>Mg(2+)</name>
        <dbReference type="ChEBI" id="CHEBI:18420"/>
    </cofactor>
</comment>
<feature type="transmembrane region" description="Helical" evidence="5">
    <location>
        <begin position="113"/>
        <end position="131"/>
    </location>
</feature>
<dbReference type="RefSeq" id="WP_095044064.1">
    <property type="nucleotide sequence ID" value="NZ_LN890655.1"/>
</dbReference>
<keyword evidence="5" id="KW-0812">Transmembrane</keyword>
<protein>
    <submittedName>
        <fullName evidence="7">Enzyme</fullName>
        <ecNumber evidence="7">3.1.-.-</ecNumber>
    </submittedName>
</protein>
<dbReference type="PROSITE" id="PS50926">
    <property type="entry name" value="TRAM"/>
    <property type="match status" value="1"/>
</dbReference>
<evidence type="ECO:0000256" key="3">
    <source>
        <dbReference type="ARBA" id="ARBA00022801"/>
    </source>
</evidence>
<keyword evidence="5" id="KW-0472">Membrane</keyword>
<evidence type="ECO:0000313" key="7">
    <source>
        <dbReference type="EMBL" id="CUS04775.2"/>
    </source>
</evidence>
<dbReference type="GO" id="GO:0016787">
    <property type="term" value="F:hydrolase activity"/>
    <property type="evidence" value="ECO:0007669"/>
    <property type="project" value="UniProtKB-KW"/>
</dbReference>
<dbReference type="CDD" id="cd09877">
    <property type="entry name" value="PIN_YacL-like"/>
    <property type="match status" value="1"/>
</dbReference>
<accession>A0A160T6V4</accession>
<keyword evidence="3 7" id="KW-0378">Hydrolase</keyword>
<dbReference type="InterPro" id="IPR002792">
    <property type="entry name" value="TRAM_dom"/>
</dbReference>
<name>A0A160T6V4_9CHLR</name>
<dbReference type="Gene3D" id="3.40.50.1010">
    <property type="entry name" value="5'-nuclease"/>
    <property type="match status" value="1"/>
</dbReference>
<dbReference type="EMBL" id="LN890655">
    <property type="protein sequence ID" value="CUS04775.2"/>
    <property type="molecule type" value="Genomic_DNA"/>
</dbReference>
<evidence type="ECO:0000256" key="4">
    <source>
        <dbReference type="ARBA" id="ARBA00022842"/>
    </source>
</evidence>
<dbReference type="GO" id="GO:0004518">
    <property type="term" value="F:nuclease activity"/>
    <property type="evidence" value="ECO:0007669"/>
    <property type="project" value="UniProtKB-KW"/>
</dbReference>
<keyword evidence="2" id="KW-0540">Nuclease</keyword>
<keyword evidence="8" id="KW-1185">Reference proteome</keyword>
<dbReference type="Pfam" id="PF01850">
    <property type="entry name" value="PIN"/>
    <property type="match status" value="1"/>
</dbReference>
<dbReference type="PANTHER" id="PTHR11603:SF147">
    <property type="entry name" value="MEMBRANE PROTEIN"/>
    <property type="match status" value="1"/>
</dbReference>
<gene>
    <name evidence="7" type="ORF">CFX0092_A2897</name>
</gene>
<dbReference type="SMART" id="SM00670">
    <property type="entry name" value="PINc"/>
    <property type="match status" value="1"/>
</dbReference>
<dbReference type="PANTHER" id="PTHR11603">
    <property type="entry name" value="AAA FAMILY ATPASE"/>
    <property type="match status" value="1"/>
</dbReference>
<evidence type="ECO:0000259" key="6">
    <source>
        <dbReference type="PROSITE" id="PS50926"/>
    </source>
</evidence>
<evidence type="ECO:0000313" key="8">
    <source>
        <dbReference type="Proteomes" id="UP000215027"/>
    </source>
</evidence>
<feature type="transmembrane region" description="Helical" evidence="5">
    <location>
        <begin position="7"/>
        <end position="29"/>
    </location>
</feature>
<feature type="domain" description="TRAM" evidence="6">
    <location>
        <begin position="293"/>
        <end position="357"/>
    </location>
</feature>
<dbReference type="InterPro" id="IPR002716">
    <property type="entry name" value="PIN_dom"/>
</dbReference>
<dbReference type="AlphaFoldDB" id="A0A160T6V4"/>
<evidence type="ECO:0000256" key="5">
    <source>
        <dbReference type="SAM" id="Phobius"/>
    </source>
</evidence>
<dbReference type="InterPro" id="IPR029060">
    <property type="entry name" value="PIN-like_dom_sf"/>
</dbReference>
<keyword evidence="5" id="KW-1133">Transmembrane helix</keyword>
<dbReference type="OrthoDB" id="9780734at2"/>
<keyword evidence="4" id="KW-0460">Magnesium</keyword>
<evidence type="ECO:0000256" key="2">
    <source>
        <dbReference type="ARBA" id="ARBA00022722"/>
    </source>
</evidence>
<proteinExistence type="predicted"/>
<feature type="transmembrane region" description="Helical" evidence="5">
    <location>
        <begin position="41"/>
        <end position="62"/>
    </location>
</feature>
<dbReference type="Proteomes" id="UP000215027">
    <property type="component" value="Chromosome I"/>
</dbReference>
<dbReference type="KEGG" id="pbf:CFX0092_A2897"/>
<dbReference type="InterPro" id="IPR052041">
    <property type="entry name" value="Nucleic_acid_metab_PIN/TRAM"/>
</dbReference>